<dbReference type="KEGG" id="fpn:ABE65_001975"/>
<evidence type="ECO:0008006" key="3">
    <source>
        <dbReference type="Google" id="ProtNLM"/>
    </source>
</evidence>
<name>A0A160IIT0_9BACL</name>
<dbReference type="PANTHER" id="PTHR34387">
    <property type="entry name" value="SLR1258 PROTEIN"/>
    <property type="match status" value="1"/>
</dbReference>
<reference evidence="1 2" key="1">
    <citation type="submission" date="2016-04" db="EMBL/GenBank/DDBJ databases">
        <title>Complete genome sequence of Fictibacillus phosphorivorans G25-29, a strain toxic to nematodes.</title>
        <authorList>
            <person name="Zheng Z."/>
        </authorList>
    </citation>
    <scope>NUCLEOTIDE SEQUENCE [LARGE SCALE GENOMIC DNA]</scope>
    <source>
        <strain evidence="1 2">G25-29</strain>
    </source>
</reference>
<protein>
    <recommendedName>
        <fullName evidence="3">DUF541 domain-containing protein</fullName>
    </recommendedName>
</protein>
<accession>A0A160IIT0</accession>
<dbReference type="Gene3D" id="3.30.110.170">
    <property type="entry name" value="Protein of unknown function (DUF541), domain 1"/>
    <property type="match status" value="1"/>
</dbReference>
<dbReference type="InterPro" id="IPR052022">
    <property type="entry name" value="26kDa_periplasmic_antigen"/>
</dbReference>
<dbReference type="GO" id="GO:0006974">
    <property type="term" value="P:DNA damage response"/>
    <property type="evidence" value="ECO:0007669"/>
    <property type="project" value="TreeGrafter"/>
</dbReference>
<gene>
    <name evidence="1" type="ORF">ABE65_001975</name>
</gene>
<dbReference type="InterPro" id="IPR007497">
    <property type="entry name" value="SIMPL/DUF541"/>
</dbReference>
<dbReference type="AlphaFoldDB" id="A0A160IIT0"/>
<sequence length="227" mass="25200">MYYNHHGFQNVGIRQQDDLTTMNRLIVTGEGSVSAVPDTALLTIGVITENQNLSMAQKENADKTTSVIQTLMSLGIPQSDIQTSSFRIEPQYNYENGQQQFRGYRIEHQLQVTIKDIRQTGQAIDQAVENGANSVSSIQFTVSNPDAFYNQALSLAIQNAQQKAISMARALQVTLRPVPIIIQEVSQLLPPRPVPFQAVMYAQSAETPIQPGENKITASVKIQYTYN</sequence>
<dbReference type="PANTHER" id="PTHR34387:SF1">
    <property type="entry name" value="PERIPLASMIC IMMUNOGENIC PROTEIN"/>
    <property type="match status" value="1"/>
</dbReference>
<organism evidence="1 2">
    <name type="scientific">Fictibacillus phosphorivorans</name>
    <dbReference type="NCBI Taxonomy" id="1221500"/>
    <lineage>
        <taxon>Bacteria</taxon>
        <taxon>Bacillati</taxon>
        <taxon>Bacillota</taxon>
        <taxon>Bacilli</taxon>
        <taxon>Bacillales</taxon>
        <taxon>Fictibacillaceae</taxon>
        <taxon>Fictibacillus</taxon>
    </lineage>
</organism>
<dbReference type="Pfam" id="PF04402">
    <property type="entry name" value="SIMPL"/>
    <property type="match status" value="1"/>
</dbReference>
<keyword evidence="2" id="KW-1185">Reference proteome</keyword>
<evidence type="ECO:0000313" key="1">
    <source>
        <dbReference type="EMBL" id="ANC75671.1"/>
    </source>
</evidence>
<dbReference type="Gene3D" id="3.30.70.2970">
    <property type="entry name" value="Protein of unknown function (DUF541), domain 2"/>
    <property type="match status" value="1"/>
</dbReference>
<dbReference type="RefSeq" id="WP_082861236.1">
    <property type="nucleotide sequence ID" value="NZ_CP015378.1"/>
</dbReference>
<proteinExistence type="predicted"/>
<evidence type="ECO:0000313" key="2">
    <source>
        <dbReference type="Proteomes" id="UP000076623"/>
    </source>
</evidence>
<dbReference type="EMBL" id="CP015378">
    <property type="protein sequence ID" value="ANC75671.1"/>
    <property type="molecule type" value="Genomic_DNA"/>
</dbReference>
<dbReference type="Proteomes" id="UP000076623">
    <property type="component" value="Chromosome"/>
</dbReference>
<dbReference type="STRING" id="1221500.ABE65_001975"/>